<dbReference type="RefSeq" id="XP_022141763.1">
    <property type="nucleotide sequence ID" value="XM_022286071.1"/>
</dbReference>
<dbReference type="InterPro" id="IPR002759">
    <property type="entry name" value="Pop5/Rpp14/Rnp2-like"/>
</dbReference>
<comment type="similarity">
    <text evidence="1">Belongs to the eukaryotic/archaeal RNase P protein component 2 family.</text>
</comment>
<dbReference type="GO" id="GO:0005730">
    <property type="term" value="C:nucleolus"/>
    <property type="evidence" value="ECO:0007669"/>
    <property type="project" value="TreeGrafter"/>
</dbReference>
<dbReference type="Proteomes" id="UP000504603">
    <property type="component" value="Unplaced"/>
</dbReference>
<dbReference type="KEGG" id="mcha:111012044"/>
<dbReference type="GO" id="GO:0033204">
    <property type="term" value="F:ribonuclease P RNA binding"/>
    <property type="evidence" value="ECO:0007669"/>
    <property type="project" value="TreeGrafter"/>
</dbReference>
<organism evidence="3 5">
    <name type="scientific">Momordica charantia</name>
    <name type="common">Bitter gourd</name>
    <name type="synonym">Balsam pear</name>
    <dbReference type="NCBI Taxonomy" id="3673"/>
    <lineage>
        <taxon>Eukaryota</taxon>
        <taxon>Viridiplantae</taxon>
        <taxon>Streptophyta</taxon>
        <taxon>Embryophyta</taxon>
        <taxon>Tracheophyta</taxon>
        <taxon>Spermatophyta</taxon>
        <taxon>Magnoliopsida</taxon>
        <taxon>eudicotyledons</taxon>
        <taxon>Gunneridae</taxon>
        <taxon>Pentapetalae</taxon>
        <taxon>rosids</taxon>
        <taxon>fabids</taxon>
        <taxon>Cucurbitales</taxon>
        <taxon>Cucurbitaceae</taxon>
        <taxon>Momordiceae</taxon>
        <taxon>Momordica</taxon>
    </lineage>
</organism>
<dbReference type="AlphaFoldDB" id="A0A6J1CLH1"/>
<dbReference type="Pfam" id="PF01900">
    <property type="entry name" value="RNase_P_Rpp14"/>
    <property type="match status" value="1"/>
</dbReference>
<reference evidence="4 5" key="1">
    <citation type="submission" date="2025-04" db="UniProtKB">
        <authorList>
            <consortium name="RefSeq"/>
        </authorList>
    </citation>
    <scope>IDENTIFICATION</scope>
    <source>
        <strain evidence="4 5">OHB3-1</strain>
    </source>
</reference>
<name>A0A6J1CLH1_MOMCH</name>
<proteinExistence type="inferred from homology"/>
<dbReference type="Gene3D" id="3.30.70.3250">
    <property type="entry name" value="Ribonuclease P, Pop5 subunit"/>
    <property type="match status" value="1"/>
</dbReference>
<sequence length="153" mass="17791">MVRYRNRYLILEVILDPEKDFATDDSIIITQYNISKAIKDSILLNFGECGFASTLGSFQVRYVNPITKLCIIRTSKEDYQKVWAAITMVRTIGNCPVLFNLLDLNGNTRACKNTALRFEELKFEQYKLMVGFRLSDDVNLQMQNCLEKIRTWD</sequence>
<dbReference type="GeneID" id="111012044"/>
<dbReference type="PANTHER" id="PTHR15441:SF2">
    <property type="entry name" value="RIBONUCLEASE P_MRP PROTEIN SUBUNIT POP5"/>
    <property type="match status" value="1"/>
</dbReference>
<dbReference type="GO" id="GO:0001682">
    <property type="term" value="P:tRNA 5'-leader removal"/>
    <property type="evidence" value="ECO:0007669"/>
    <property type="project" value="InterPro"/>
</dbReference>
<evidence type="ECO:0000313" key="4">
    <source>
        <dbReference type="RefSeq" id="XP_022141762.1"/>
    </source>
</evidence>
<evidence type="ECO:0000256" key="2">
    <source>
        <dbReference type="ARBA" id="ARBA00022694"/>
    </source>
</evidence>
<keyword evidence="2" id="KW-0819">tRNA processing</keyword>
<dbReference type="SUPFAM" id="SSF160350">
    <property type="entry name" value="Rnp2-like"/>
    <property type="match status" value="1"/>
</dbReference>
<dbReference type="RefSeq" id="XP_022141762.1">
    <property type="nucleotide sequence ID" value="XM_022286070.1"/>
</dbReference>
<dbReference type="InterPro" id="IPR038085">
    <property type="entry name" value="Rnp2-like_sf"/>
</dbReference>
<keyword evidence="3" id="KW-1185">Reference proteome</keyword>
<gene>
    <name evidence="4 5" type="primary">LOC111012044</name>
</gene>
<dbReference type="GO" id="GO:0030681">
    <property type="term" value="C:multimeric ribonuclease P complex"/>
    <property type="evidence" value="ECO:0007669"/>
    <property type="project" value="TreeGrafter"/>
</dbReference>
<dbReference type="FunFam" id="3.30.70.3250:FF:000003">
    <property type="entry name" value="Ribonuclease P/MRP protein subunit POP5"/>
    <property type="match status" value="1"/>
</dbReference>
<dbReference type="PANTHER" id="PTHR15441">
    <property type="entry name" value="RIBONUCLEASE P PROTEIN SUBUNIT P14"/>
    <property type="match status" value="1"/>
</dbReference>
<accession>A0A6J1CLH1</accession>
<evidence type="ECO:0000313" key="3">
    <source>
        <dbReference type="Proteomes" id="UP000504603"/>
    </source>
</evidence>
<dbReference type="OrthoDB" id="24745at2759"/>
<protein>
    <submittedName>
        <fullName evidence="4 5">Probable ribonuclease P/MRP protein subunit POP5</fullName>
    </submittedName>
</protein>
<dbReference type="GO" id="GO:0000172">
    <property type="term" value="C:ribonuclease MRP complex"/>
    <property type="evidence" value="ECO:0007669"/>
    <property type="project" value="TreeGrafter"/>
</dbReference>
<evidence type="ECO:0000256" key="1">
    <source>
        <dbReference type="ARBA" id="ARBA00010800"/>
    </source>
</evidence>
<evidence type="ECO:0000313" key="5">
    <source>
        <dbReference type="RefSeq" id="XP_022141763.1"/>
    </source>
</evidence>